<name>A0A345IMD1_9DEIO</name>
<protein>
    <submittedName>
        <fullName evidence="2">Uncharacterized protein</fullName>
    </submittedName>
</protein>
<accession>A0A345IMD1</accession>
<dbReference type="RefSeq" id="WP_114673502.1">
    <property type="nucleotide sequence ID" value="NZ_CP031163.1"/>
</dbReference>
<evidence type="ECO:0000313" key="2">
    <source>
        <dbReference type="EMBL" id="AXH00854.1"/>
    </source>
</evidence>
<reference evidence="2 3" key="1">
    <citation type="submission" date="2018-07" db="EMBL/GenBank/DDBJ databases">
        <title>Complete Genome and Methylome Analysis of Deinococcus wulumuqiensis NEB 479.</title>
        <authorList>
            <person name="Fomenkov A."/>
            <person name="Luyten Y."/>
            <person name="Vincze T."/>
            <person name="Anton B.P."/>
            <person name="Clark T."/>
            <person name="Roberts R.J."/>
            <person name="Morgan R.D."/>
        </authorList>
    </citation>
    <scope>NUCLEOTIDE SEQUENCE [LARGE SCALE GENOMIC DNA]</scope>
    <source>
        <strain evidence="2 3">NEB 479</strain>
        <plasmid evidence="3">Plasmid pdrdi</plasmid>
    </source>
</reference>
<gene>
    <name evidence="2" type="ORF">DVJ83_17185</name>
</gene>
<dbReference type="Proteomes" id="UP000253744">
    <property type="component" value="Plasmid pDrdI"/>
</dbReference>
<dbReference type="KEGG" id="dwu:DVJ83_17185"/>
<keyword evidence="1" id="KW-1133">Transmembrane helix</keyword>
<geneLocation type="plasmid" evidence="3">
    <name>pdrdi</name>
</geneLocation>
<evidence type="ECO:0000313" key="3">
    <source>
        <dbReference type="Proteomes" id="UP000253744"/>
    </source>
</evidence>
<sequence length="127" mass="14125">MSESGSPRRRFPLWMQGLVAVLVFFVSQYLTVFVQERGIREARQEAAGQRAVVVLQGQGAPVKLEGLNAACLEVVMQRSRGEEVWLRVEDRAVLLGSVGSYQVRSGDLTPPRDARVCQRLRGLEGEL</sequence>
<keyword evidence="1" id="KW-0472">Membrane</keyword>
<keyword evidence="1" id="KW-0812">Transmembrane</keyword>
<organism evidence="2 3">
    <name type="scientific">Deinococcus wulumuqiensis</name>
    <dbReference type="NCBI Taxonomy" id="980427"/>
    <lineage>
        <taxon>Bacteria</taxon>
        <taxon>Thermotogati</taxon>
        <taxon>Deinococcota</taxon>
        <taxon>Deinococci</taxon>
        <taxon>Deinococcales</taxon>
        <taxon>Deinococcaceae</taxon>
        <taxon>Deinococcus</taxon>
    </lineage>
</organism>
<feature type="transmembrane region" description="Helical" evidence="1">
    <location>
        <begin position="13"/>
        <end position="34"/>
    </location>
</feature>
<evidence type="ECO:0000256" key="1">
    <source>
        <dbReference type="SAM" id="Phobius"/>
    </source>
</evidence>
<proteinExistence type="predicted"/>
<dbReference type="AlphaFoldDB" id="A0A345IMD1"/>
<dbReference type="EMBL" id="CP031163">
    <property type="protein sequence ID" value="AXH00854.1"/>
    <property type="molecule type" value="Genomic_DNA"/>
</dbReference>
<keyword evidence="2" id="KW-0614">Plasmid</keyword>